<accession>A0A2J9UWX5</accession>
<proteinExistence type="predicted"/>
<dbReference type="AlphaFoldDB" id="A0A2J9UWX5"/>
<evidence type="ECO:0000256" key="3">
    <source>
        <dbReference type="ARBA" id="ARBA00023163"/>
    </source>
</evidence>
<dbReference type="SUPFAM" id="SSF46689">
    <property type="entry name" value="Homeodomain-like"/>
    <property type="match status" value="2"/>
</dbReference>
<dbReference type="PANTHER" id="PTHR43280:SF2">
    <property type="entry name" value="HTH-TYPE TRANSCRIPTIONAL REGULATOR EXSA"/>
    <property type="match status" value="1"/>
</dbReference>
<keyword evidence="1" id="KW-0805">Transcription regulation</keyword>
<dbReference type="GO" id="GO:0043565">
    <property type="term" value="F:sequence-specific DNA binding"/>
    <property type="evidence" value="ECO:0007669"/>
    <property type="project" value="InterPro"/>
</dbReference>
<dbReference type="InterPro" id="IPR020449">
    <property type="entry name" value="Tscrpt_reg_AraC-type_HTH"/>
</dbReference>
<evidence type="ECO:0000256" key="2">
    <source>
        <dbReference type="ARBA" id="ARBA00023125"/>
    </source>
</evidence>
<dbReference type="Gene3D" id="1.10.10.60">
    <property type="entry name" value="Homeodomain-like"/>
    <property type="match status" value="2"/>
</dbReference>
<evidence type="ECO:0000256" key="1">
    <source>
        <dbReference type="ARBA" id="ARBA00023015"/>
    </source>
</evidence>
<name>A0A2J9UWX5_VIBMI</name>
<organism evidence="5 6">
    <name type="scientific">Vibrio mimicus</name>
    <dbReference type="NCBI Taxonomy" id="674"/>
    <lineage>
        <taxon>Bacteria</taxon>
        <taxon>Pseudomonadati</taxon>
        <taxon>Pseudomonadota</taxon>
        <taxon>Gammaproteobacteria</taxon>
        <taxon>Vibrionales</taxon>
        <taxon>Vibrionaceae</taxon>
        <taxon>Vibrio</taxon>
    </lineage>
</organism>
<dbReference type="PROSITE" id="PS01124">
    <property type="entry name" value="HTH_ARAC_FAMILY_2"/>
    <property type="match status" value="1"/>
</dbReference>
<keyword evidence="3" id="KW-0804">Transcription</keyword>
<protein>
    <submittedName>
        <fullName evidence="5">AraC family transcriptional regulator</fullName>
    </submittedName>
</protein>
<dbReference type="EMBL" id="LOSJ02000002">
    <property type="protein sequence ID" value="PNM56011.1"/>
    <property type="molecule type" value="Genomic_DNA"/>
</dbReference>
<dbReference type="GO" id="GO:0003700">
    <property type="term" value="F:DNA-binding transcription factor activity"/>
    <property type="evidence" value="ECO:0007669"/>
    <property type="project" value="InterPro"/>
</dbReference>
<dbReference type="RefSeq" id="WP_005519476.1">
    <property type="nucleotide sequence ID" value="NZ_CAWMSS010000001.1"/>
</dbReference>
<dbReference type="SMART" id="SM00342">
    <property type="entry name" value="HTH_ARAC"/>
    <property type="match status" value="1"/>
</dbReference>
<sequence length="247" mass="28724">MEVRHTAHWLGSSVHYLDKTPKDLILNAFTLIEHDTDVSILSEPSTQFAFFFIRSEEQYPLLLTALKLSINLNKKLILIHSRPVELGAYYHAAVFDHLNLAMNDIQMWLQKLITRMNLNWYVELGVTSTPQANSVLKAPSLHQTLQPLLDHIDKNISKVIREEDAASFCHYSVTYFSKVFHKEMGLSFRDYLSNKRINLAKYMLIEKRQAKIAYIAYQCGYRDLSYFSRVFKKKTGMSPGRYRLSNP</sequence>
<evidence type="ECO:0000313" key="5">
    <source>
        <dbReference type="EMBL" id="PNM56011.1"/>
    </source>
</evidence>
<dbReference type="Proteomes" id="UP000053748">
    <property type="component" value="Unassembled WGS sequence"/>
</dbReference>
<dbReference type="PANTHER" id="PTHR43280">
    <property type="entry name" value="ARAC-FAMILY TRANSCRIPTIONAL REGULATOR"/>
    <property type="match status" value="1"/>
</dbReference>
<dbReference type="PRINTS" id="PR00032">
    <property type="entry name" value="HTHARAC"/>
</dbReference>
<reference evidence="5" key="1">
    <citation type="submission" date="2017-12" db="EMBL/GenBank/DDBJ databases">
        <title>FDA dAtabase for Regulatory Grade micrObial Sequences (FDA-ARGOS): Supporting development and validation of Infectious Disease Dx tests.</title>
        <authorList>
            <person name="Hoffmann M."/>
            <person name="Allard M."/>
            <person name="Evans P."/>
            <person name="Brown E."/>
            <person name="Tallon L.J."/>
            <person name="Sadzewicz L."/>
            <person name="Sengamalay N."/>
            <person name="Ott S."/>
            <person name="Godinez A."/>
            <person name="Nagaraj S."/>
            <person name="Vavikolanu K."/>
            <person name="Aluvathingal J."/>
            <person name="Nadendla S."/>
            <person name="Hobson J."/>
            <person name="Sichtig H."/>
        </authorList>
    </citation>
    <scope>NUCLEOTIDE SEQUENCE [LARGE SCALE GENOMIC DNA]</scope>
    <source>
        <strain evidence="5">FDAARGOS_113</strain>
    </source>
</reference>
<dbReference type="InterPro" id="IPR018060">
    <property type="entry name" value="HTH_AraC"/>
</dbReference>
<evidence type="ECO:0000259" key="4">
    <source>
        <dbReference type="PROSITE" id="PS01124"/>
    </source>
</evidence>
<dbReference type="InterPro" id="IPR009057">
    <property type="entry name" value="Homeodomain-like_sf"/>
</dbReference>
<comment type="caution">
    <text evidence="5">The sequence shown here is derived from an EMBL/GenBank/DDBJ whole genome shotgun (WGS) entry which is preliminary data.</text>
</comment>
<dbReference type="PROSITE" id="PS00041">
    <property type="entry name" value="HTH_ARAC_FAMILY_1"/>
    <property type="match status" value="1"/>
</dbReference>
<keyword evidence="6" id="KW-1185">Reference proteome</keyword>
<dbReference type="Pfam" id="PF12833">
    <property type="entry name" value="HTH_18"/>
    <property type="match status" value="1"/>
</dbReference>
<dbReference type="InterPro" id="IPR018062">
    <property type="entry name" value="HTH_AraC-typ_CS"/>
</dbReference>
<gene>
    <name evidence="5" type="ORF">AL544_007960</name>
</gene>
<dbReference type="OrthoDB" id="5818519at2"/>
<evidence type="ECO:0000313" key="6">
    <source>
        <dbReference type="Proteomes" id="UP000053748"/>
    </source>
</evidence>
<keyword evidence="2" id="KW-0238">DNA-binding</keyword>
<feature type="domain" description="HTH araC/xylS-type" evidence="4">
    <location>
        <begin position="146"/>
        <end position="245"/>
    </location>
</feature>
<dbReference type="STRING" id="674.VM_06110"/>